<evidence type="ECO:0000313" key="2">
    <source>
        <dbReference type="Proteomes" id="UP000276133"/>
    </source>
</evidence>
<keyword evidence="2" id="KW-1185">Reference proteome</keyword>
<dbReference type="EMBL" id="REGN01004975">
    <property type="protein sequence ID" value="RNA15345.1"/>
    <property type="molecule type" value="Genomic_DNA"/>
</dbReference>
<comment type="caution">
    <text evidence="1">The sequence shown here is derived from an EMBL/GenBank/DDBJ whole genome shotgun (WGS) entry which is preliminary data.</text>
</comment>
<accession>A0A3M7QWJ9</accession>
<reference evidence="1 2" key="1">
    <citation type="journal article" date="2018" name="Sci. Rep.">
        <title>Genomic signatures of local adaptation to the degree of environmental predictability in rotifers.</title>
        <authorList>
            <person name="Franch-Gras L."/>
            <person name="Hahn C."/>
            <person name="Garcia-Roger E.M."/>
            <person name="Carmona M.J."/>
            <person name="Serra M."/>
            <person name="Gomez A."/>
        </authorList>
    </citation>
    <scope>NUCLEOTIDE SEQUENCE [LARGE SCALE GENOMIC DNA]</scope>
    <source>
        <strain evidence="1">HYR1</strain>
    </source>
</reference>
<gene>
    <name evidence="1" type="ORF">BpHYR1_010788</name>
</gene>
<dbReference type="AlphaFoldDB" id="A0A3M7QWJ9"/>
<dbReference type="Proteomes" id="UP000276133">
    <property type="component" value="Unassembled WGS sequence"/>
</dbReference>
<protein>
    <submittedName>
        <fullName evidence="1">Uncharacterized protein</fullName>
    </submittedName>
</protein>
<organism evidence="1 2">
    <name type="scientific">Brachionus plicatilis</name>
    <name type="common">Marine rotifer</name>
    <name type="synonym">Brachionus muelleri</name>
    <dbReference type="NCBI Taxonomy" id="10195"/>
    <lineage>
        <taxon>Eukaryota</taxon>
        <taxon>Metazoa</taxon>
        <taxon>Spiralia</taxon>
        <taxon>Gnathifera</taxon>
        <taxon>Rotifera</taxon>
        <taxon>Eurotatoria</taxon>
        <taxon>Monogononta</taxon>
        <taxon>Pseudotrocha</taxon>
        <taxon>Ploima</taxon>
        <taxon>Brachionidae</taxon>
        <taxon>Brachionus</taxon>
    </lineage>
</organism>
<sequence>MSSSSWDITTRPLRALSKSCMFIDCSYITGYFSITTPMLIGLGTFANMSLAVFSIISSLEMPPPLCVLGCRSNKSVMFALSCRPNISGVSLMGRLLI</sequence>
<proteinExistence type="predicted"/>
<evidence type="ECO:0000313" key="1">
    <source>
        <dbReference type="EMBL" id="RNA15345.1"/>
    </source>
</evidence>
<name>A0A3M7QWJ9_BRAPC</name>